<reference evidence="2 3" key="1">
    <citation type="journal article" date="2019" name="Nat. Ecol. Evol.">
        <title>Megaphylogeny resolves global patterns of mushroom evolution.</title>
        <authorList>
            <person name="Varga T."/>
            <person name="Krizsan K."/>
            <person name="Foldi C."/>
            <person name="Dima B."/>
            <person name="Sanchez-Garcia M."/>
            <person name="Sanchez-Ramirez S."/>
            <person name="Szollosi G.J."/>
            <person name="Szarkandi J.G."/>
            <person name="Papp V."/>
            <person name="Albert L."/>
            <person name="Andreopoulos W."/>
            <person name="Angelini C."/>
            <person name="Antonin V."/>
            <person name="Barry K.W."/>
            <person name="Bougher N.L."/>
            <person name="Buchanan P."/>
            <person name="Buyck B."/>
            <person name="Bense V."/>
            <person name="Catcheside P."/>
            <person name="Chovatia M."/>
            <person name="Cooper J."/>
            <person name="Damon W."/>
            <person name="Desjardin D."/>
            <person name="Finy P."/>
            <person name="Geml J."/>
            <person name="Haridas S."/>
            <person name="Hughes K."/>
            <person name="Justo A."/>
            <person name="Karasinski D."/>
            <person name="Kautmanova I."/>
            <person name="Kiss B."/>
            <person name="Kocsube S."/>
            <person name="Kotiranta H."/>
            <person name="LaButti K.M."/>
            <person name="Lechner B.E."/>
            <person name="Liimatainen K."/>
            <person name="Lipzen A."/>
            <person name="Lukacs Z."/>
            <person name="Mihaltcheva S."/>
            <person name="Morgado L.N."/>
            <person name="Niskanen T."/>
            <person name="Noordeloos M.E."/>
            <person name="Ohm R.A."/>
            <person name="Ortiz-Santana B."/>
            <person name="Ovrebo C."/>
            <person name="Racz N."/>
            <person name="Riley R."/>
            <person name="Savchenko A."/>
            <person name="Shiryaev A."/>
            <person name="Soop K."/>
            <person name="Spirin V."/>
            <person name="Szebenyi C."/>
            <person name="Tomsovsky M."/>
            <person name="Tulloss R.E."/>
            <person name="Uehling J."/>
            <person name="Grigoriev I.V."/>
            <person name="Vagvolgyi C."/>
            <person name="Papp T."/>
            <person name="Martin F.M."/>
            <person name="Miettinen O."/>
            <person name="Hibbett D.S."/>
            <person name="Nagy L.G."/>
        </authorList>
    </citation>
    <scope>NUCLEOTIDE SEQUENCE [LARGE SCALE GENOMIC DNA]</scope>
    <source>
        <strain evidence="2 3">CBS 309.79</strain>
    </source>
</reference>
<name>A0A5C3QL07_9AGAR</name>
<accession>A0A5C3QL07</accession>
<dbReference type="GO" id="GO:0044572">
    <property type="term" value="P:[4Fe-4S] cluster assembly"/>
    <property type="evidence" value="ECO:0007669"/>
    <property type="project" value="TreeGrafter"/>
</dbReference>
<protein>
    <submittedName>
        <fullName evidence="2">Bola-like protein</fullName>
    </submittedName>
</protein>
<evidence type="ECO:0000313" key="3">
    <source>
        <dbReference type="Proteomes" id="UP000305067"/>
    </source>
</evidence>
<organism evidence="2 3">
    <name type="scientific">Pterulicium gracile</name>
    <dbReference type="NCBI Taxonomy" id="1884261"/>
    <lineage>
        <taxon>Eukaryota</taxon>
        <taxon>Fungi</taxon>
        <taxon>Dikarya</taxon>
        <taxon>Basidiomycota</taxon>
        <taxon>Agaricomycotina</taxon>
        <taxon>Agaricomycetes</taxon>
        <taxon>Agaricomycetidae</taxon>
        <taxon>Agaricales</taxon>
        <taxon>Pleurotineae</taxon>
        <taxon>Pterulaceae</taxon>
        <taxon>Pterulicium</taxon>
    </lineage>
</organism>
<dbReference type="PANTHER" id="PTHR46230:SF7">
    <property type="entry name" value="BOLA-LIKE PROTEIN 1"/>
    <property type="match status" value="1"/>
</dbReference>
<keyword evidence="3" id="KW-1185">Reference proteome</keyword>
<dbReference type="GO" id="GO:0005759">
    <property type="term" value="C:mitochondrial matrix"/>
    <property type="evidence" value="ECO:0007669"/>
    <property type="project" value="TreeGrafter"/>
</dbReference>
<dbReference type="Pfam" id="PF01722">
    <property type="entry name" value="BolA"/>
    <property type="match status" value="1"/>
</dbReference>
<comment type="similarity">
    <text evidence="1">Belongs to the BolA/IbaG family.</text>
</comment>
<dbReference type="AlphaFoldDB" id="A0A5C3QL07"/>
<dbReference type="EMBL" id="ML178822">
    <property type="protein sequence ID" value="TFL02462.1"/>
    <property type="molecule type" value="Genomic_DNA"/>
</dbReference>
<evidence type="ECO:0000313" key="2">
    <source>
        <dbReference type="EMBL" id="TFL02462.1"/>
    </source>
</evidence>
<dbReference type="PANTHER" id="PTHR46230">
    <property type="match status" value="1"/>
</dbReference>
<dbReference type="STRING" id="1884261.A0A5C3QL07"/>
<evidence type="ECO:0000256" key="1">
    <source>
        <dbReference type="RuleBase" id="RU003860"/>
    </source>
</evidence>
<proteinExistence type="inferred from homology"/>
<dbReference type="OrthoDB" id="411584at2759"/>
<sequence length="106" mass="11775">MASPPPQQIGPIETSMRTKLTTQLPLPNEVHISNDSFKHRHHRAMVESGGGPETHFSVEVISDGFQGKTTMQRHRMVYAILSDEMAQGLHSLTLKTKSLNEHNSSS</sequence>
<dbReference type="InterPro" id="IPR002634">
    <property type="entry name" value="BolA"/>
</dbReference>
<dbReference type="InterPro" id="IPR036065">
    <property type="entry name" value="BolA-like_sf"/>
</dbReference>
<dbReference type="PIRSF" id="PIRSF003113">
    <property type="entry name" value="BolA"/>
    <property type="match status" value="1"/>
</dbReference>
<dbReference type="Gene3D" id="3.30.300.90">
    <property type="entry name" value="BolA-like"/>
    <property type="match status" value="1"/>
</dbReference>
<dbReference type="Proteomes" id="UP000305067">
    <property type="component" value="Unassembled WGS sequence"/>
</dbReference>
<dbReference type="SUPFAM" id="SSF82657">
    <property type="entry name" value="BolA-like"/>
    <property type="match status" value="1"/>
</dbReference>
<gene>
    <name evidence="2" type="ORF">BDV98DRAFT_592148</name>
</gene>